<keyword evidence="2" id="KW-1185">Reference proteome</keyword>
<dbReference type="EMBL" id="LT841358">
    <property type="protein sequence ID" value="SMH70342.1"/>
    <property type="molecule type" value="Genomic_DNA"/>
</dbReference>
<organism evidence="1 2">
    <name type="scientific">Candidatus Nitrosotalea okcheonensis</name>
    <dbReference type="NCBI Taxonomy" id="1903276"/>
    <lineage>
        <taxon>Archaea</taxon>
        <taxon>Nitrososphaerota</taxon>
        <taxon>Nitrososphaeria</taxon>
        <taxon>Nitrosotaleales</taxon>
        <taxon>Nitrosotaleaceae</taxon>
        <taxon>Nitrosotalea</taxon>
    </lineage>
</organism>
<protein>
    <submittedName>
        <fullName evidence="1">Uncharacterized protein</fullName>
    </submittedName>
</protein>
<name>A0A2H1FC52_9ARCH</name>
<proteinExistence type="predicted"/>
<dbReference type="Proteomes" id="UP000230607">
    <property type="component" value="Chromosome 1"/>
</dbReference>
<evidence type="ECO:0000313" key="1">
    <source>
        <dbReference type="EMBL" id="SMH70342.1"/>
    </source>
</evidence>
<evidence type="ECO:0000313" key="2">
    <source>
        <dbReference type="Proteomes" id="UP000230607"/>
    </source>
</evidence>
<reference evidence="2" key="1">
    <citation type="submission" date="2017-03" db="EMBL/GenBank/DDBJ databases">
        <authorList>
            <person name="Herbold C."/>
        </authorList>
    </citation>
    <scope>NUCLEOTIDE SEQUENCE [LARGE SCALE GENOMIC DNA]</scope>
</reference>
<dbReference type="RefSeq" id="WP_157926503.1">
    <property type="nucleotide sequence ID" value="NZ_LT841358.1"/>
</dbReference>
<accession>A0A2H1FC52</accession>
<gene>
    <name evidence="1" type="ORF">NCS_10149</name>
</gene>
<dbReference type="AlphaFoldDB" id="A0A2H1FC52"/>
<sequence length="67" mass="7895">MNKRITNVGKKALDARKYLDEKERVSKEEMIQNFGEDVYTRGKDLLWTSVNKNGKETLKRDPITEHK</sequence>